<evidence type="ECO:0000256" key="1">
    <source>
        <dbReference type="SAM" id="Coils"/>
    </source>
</evidence>
<evidence type="ECO:0000313" key="2">
    <source>
        <dbReference type="EMBL" id="KZX10454.1"/>
    </source>
</evidence>
<accession>A0A165Z9Z3</accession>
<comment type="caution">
    <text evidence="2">The sequence shown here is derived from an EMBL/GenBank/DDBJ whole genome shotgun (WGS) entry which is preliminary data.</text>
</comment>
<dbReference type="AlphaFoldDB" id="A0A165Z9Z3"/>
<evidence type="ECO:0000313" key="3">
    <source>
        <dbReference type="Proteomes" id="UP000077066"/>
    </source>
</evidence>
<organism evidence="2 3">
    <name type="scientific">Methanobrevibacter filiformis</name>
    <dbReference type="NCBI Taxonomy" id="55758"/>
    <lineage>
        <taxon>Archaea</taxon>
        <taxon>Methanobacteriati</taxon>
        <taxon>Methanobacteriota</taxon>
        <taxon>Methanomada group</taxon>
        <taxon>Methanobacteria</taxon>
        <taxon>Methanobacteriales</taxon>
        <taxon>Methanobacteriaceae</taxon>
        <taxon>Methanobrevibacter</taxon>
    </lineage>
</organism>
<sequence>MKEIKINIKQIGRKHPIITKNMQINQNLVNKINNNNLILEDLIEEIVKIEVEEFKSKQKESEDLENNILKYLSTNEITAQSETGKIAISKIQNQNEVKENEAIETAILAFKDGIYFVFIDDKKIENIDDEIVIEEDSEIMFLRLTMLAGGIF</sequence>
<dbReference type="PATRIC" id="fig|55758.3.peg.1968"/>
<reference evidence="2 3" key="1">
    <citation type="submission" date="2016-04" db="EMBL/GenBank/DDBJ databases">
        <title>Genome sequence of Methanobrevibacter filiformis DSM 11501.</title>
        <authorList>
            <person name="Poehlein A."/>
            <person name="Seedorf H."/>
            <person name="Daniel R."/>
        </authorList>
    </citation>
    <scope>NUCLEOTIDE SEQUENCE [LARGE SCALE GENOMIC DNA]</scope>
    <source>
        <strain evidence="2 3">DSM 11501</strain>
    </source>
</reference>
<keyword evidence="3" id="KW-1185">Reference proteome</keyword>
<keyword evidence="1" id="KW-0175">Coiled coil</keyword>
<name>A0A165Z9Z3_9EURY</name>
<dbReference type="Proteomes" id="UP000077066">
    <property type="component" value="Unassembled WGS sequence"/>
</dbReference>
<gene>
    <name evidence="2" type="ORF">MBFIL_17530</name>
</gene>
<dbReference type="RefSeq" id="WP_066973723.1">
    <property type="nucleotide sequence ID" value="NZ_LWMT01000274.1"/>
</dbReference>
<proteinExistence type="predicted"/>
<dbReference type="EMBL" id="LWMT01000274">
    <property type="protein sequence ID" value="KZX10454.1"/>
    <property type="molecule type" value="Genomic_DNA"/>
</dbReference>
<protein>
    <submittedName>
        <fullName evidence="2">Uncharacterized protein</fullName>
    </submittedName>
</protein>
<feature type="coiled-coil region" evidence="1">
    <location>
        <begin position="25"/>
        <end position="67"/>
    </location>
</feature>